<dbReference type="AlphaFoldDB" id="A0A4Y2CGQ7"/>
<dbReference type="CDD" id="cd00303">
    <property type="entry name" value="retropepsin_like"/>
    <property type="match status" value="1"/>
</dbReference>
<dbReference type="EMBL" id="BGPR01239187">
    <property type="protein sequence ID" value="GBM03591.1"/>
    <property type="molecule type" value="Genomic_DNA"/>
</dbReference>
<comment type="caution">
    <text evidence="1">The sequence shown here is derived from an EMBL/GenBank/DDBJ whole genome shotgun (WGS) entry which is preliminary data.</text>
</comment>
<reference evidence="1 2" key="1">
    <citation type="journal article" date="2019" name="Sci. Rep.">
        <title>Orb-weaving spider Araneus ventricosus genome elucidates the spidroin gene catalogue.</title>
        <authorList>
            <person name="Kono N."/>
            <person name="Nakamura H."/>
            <person name="Ohtoshi R."/>
            <person name="Moran D.A.P."/>
            <person name="Shinohara A."/>
            <person name="Yoshida Y."/>
            <person name="Fujiwara M."/>
            <person name="Mori M."/>
            <person name="Tomita M."/>
            <person name="Arakawa K."/>
        </authorList>
    </citation>
    <scope>NUCLEOTIDE SEQUENCE [LARGE SCALE GENOMIC DNA]</scope>
</reference>
<feature type="non-terminal residue" evidence="1">
    <location>
        <position position="312"/>
    </location>
</feature>
<dbReference type="InterPro" id="IPR021109">
    <property type="entry name" value="Peptidase_aspartic_dom_sf"/>
</dbReference>
<dbReference type="PANTHER" id="PTHR47331">
    <property type="entry name" value="PHD-TYPE DOMAIN-CONTAINING PROTEIN"/>
    <property type="match status" value="1"/>
</dbReference>
<evidence type="ECO:0008006" key="3">
    <source>
        <dbReference type="Google" id="ProtNLM"/>
    </source>
</evidence>
<accession>A0A4Y2CGQ7</accession>
<dbReference type="PANTHER" id="PTHR47331:SF1">
    <property type="entry name" value="GAG-LIKE PROTEIN"/>
    <property type="match status" value="1"/>
</dbReference>
<evidence type="ECO:0000313" key="1">
    <source>
        <dbReference type="EMBL" id="GBM03591.1"/>
    </source>
</evidence>
<dbReference type="OrthoDB" id="6435986at2759"/>
<dbReference type="Gene3D" id="2.40.70.10">
    <property type="entry name" value="Acid Proteases"/>
    <property type="match status" value="1"/>
</dbReference>
<proteinExistence type="predicted"/>
<protein>
    <recommendedName>
        <fullName evidence="3">Peptidase aspartic putative domain-containing protein</fullName>
    </recommendedName>
</protein>
<gene>
    <name evidence="1" type="ORF">AVEN_90187_1</name>
</gene>
<sequence length="312" mass="35261">MGKQSTENVQIATARQTCTSEVALMTLQVKVAGVNKNKNIRALLDCGSQKSYISKSVAAELGLSAISKETVAHTLFGGARTEPKLHNKYRVKLCSLSQYEHPDLEFDFLDQDVICGDIPRISKGPILKKLKRNKIWLSDIGSDCPKIDMFIGSDIYGKILTGDYNISDLWNLETIGILDAQHNLTKAAEEEIAHEQFLNFLNRNEEGRYCVGLPWLGNDQQLPDNRFVAERRLFSVTRKLNSLNKYGDYDQVFRDWIDEGVIEMVPDNELNFKGHYLPHHPVFKPDSATIKIRPLFDASCKVNRSPSLNDCL</sequence>
<keyword evidence="2" id="KW-1185">Reference proteome</keyword>
<organism evidence="1 2">
    <name type="scientific">Araneus ventricosus</name>
    <name type="common">Orbweaver spider</name>
    <name type="synonym">Epeira ventricosa</name>
    <dbReference type="NCBI Taxonomy" id="182803"/>
    <lineage>
        <taxon>Eukaryota</taxon>
        <taxon>Metazoa</taxon>
        <taxon>Ecdysozoa</taxon>
        <taxon>Arthropoda</taxon>
        <taxon>Chelicerata</taxon>
        <taxon>Arachnida</taxon>
        <taxon>Araneae</taxon>
        <taxon>Araneomorphae</taxon>
        <taxon>Entelegynae</taxon>
        <taxon>Araneoidea</taxon>
        <taxon>Araneidae</taxon>
        <taxon>Araneus</taxon>
    </lineage>
</organism>
<dbReference type="Proteomes" id="UP000499080">
    <property type="component" value="Unassembled WGS sequence"/>
</dbReference>
<evidence type="ECO:0000313" key="2">
    <source>
        <dbReference type="Proteomes" id="UP000499080"/>
    </source>
</evidence>
<dbReference type="Pfam" id="PF13650">
    <property type="entry name" value="Asp_protease_2"/>
    <property type="match status" value="1"/>
</dbReference>
<name>A0A4Y2CGQ7_ARAVE</name>